<sequence length="399" mass="43493">MKKRFAGLLVAAMLAATLAGCGGSAEETTAADAAGAGTEAGAEDSGSGDNSPEGKKLLFFAFQNIGDYGTNDLGYYAAQEIAEKYDIDMTLVEGGMDASTRTTTLLDAIETGGYDYVISSSWYIQDDLLANVDRFPDMKFILYDTAPTLDLSDYPNVFGVSFRQDEGSFLTAVYQCLMSENHKIGAAANQDSPILNDFVTGWLAGVKYYNDNMAEDGEEVEYNIAYYSDQTVQGAYETVNVLYNNGCDVVYNIGGSYCVGALNACSEHGGIDNGQYLIGVDYDQYTTFANAENEVAGYENLVTSMEKRITQCCVLAFDGIVSGDMEMGNHRFGVADGGTGLAYNENYYAHTPEDVQNTITEIEQKITDGDIIVPSYYDLPDYDTFAQFRDDPDYRLQLQ</sequence>
<dbReference type="PANTHER" id="PTHR34296">
    <property type="entry name" value="TRANSCRIPTIONAL ACTIVATOR PROTEIN MED"/>
    <property type="match status" value="1"/>
</dbReference>
<evidence type="ECO:0000256" key="3">
    <source>
        <dbReference type="ARBA" id="ARBA00022475"/>
    </source>
</evidence>
<evidence type="ECO:0000313" key="9">
    <source>
        <dbReference type="EMBL" id="HJC48929.1"/>
    </source>
</evidence>
<evidence type="ECO:0000256" key="1">
    <source>
        <dbReference type="ARBA" id="ARBA00004193"/>
    </source>
</evidence>
<evidence type="ECO:0000259" key="8">
    <source>
        <dbReference type="Pfam" id="PF02608"/>
    </source>
</evidence>
<feature type="signal peptide" evidence="7">
    <location>
        <begin position="1"/>
        <end position="21"/>
    </location>
</feature>
<keyword evidence="4 7" id="KW-0732">Signal</keyword>
<comment type="caution">
    <text evidence="9">The sequence shown here is derived from an EMBL/GenBank/DDBJ whole genome shotgun (WGS) entry which is preliminary data.</text>
</comment>
<comment type="similarity">
    <text evidence="2">Belongs to the BMP lipoprotein family.</text>
</comment>
<evidence type="ECO:0000313" key="10">
    <source>
        <dbReference type="Proteomes" id="UP000823883"/>
    </source>
</evidence>
<comment type="subcellular location">
    <subcellularLocation>
        <location evidence="1">Cell membrane</location>
        <topology evidence="1">Lipid-anchor</topology>
    </subcellularLocation>
</comment>
<dbReference type="PROSITE" id="PS51257">
    <property type="entry name" value="PROKAR_LIPOPROTEIN"/>
    <property type="match status" value="1"/>
</dbReference>
<evidence type="ECO:0000256" key="6">
    <source>
        <dbReference type="ARBA" id="ARBA00023288"/>
    </source>
</evidence>
<dbReference type="InterPro" id="IPR050957">
    <property type="entry name" value="BMP_lipoprotein"/>
</dbReference>
<dbReference type="Pfam" id="PF02608">
    <property type="entry name" value="Bmp"/>
    <property type="match status" value="1"/>
</dbReference>
<evidence type="ECO:0000256" key="7">
    <source>
        <dbReference type="SAM" id="SignalP"/>
    </source>
</evidence>
<keyword evidence="5" id="KW-0472">Membrane</keyword>
<proteinExistence type="inferred from homology"/>
<dbReference type="SUPFAM" id="SSF53822">
    <property type="entry name" value="Periplasmic binding protein-like I"/>
    <property type="match status" value="1"/>
</dbReference>
<keyword evidence="3" id="KW-1003">Cell membrane</keyword>
<name>A0A9D2T7W7_9FIRM</name>
<reference evidence="9" key="2">
    <citation type="submission" date="2021-04" db="EMBL/GenBank/DDBJ databases">
        <authorList>
            <person name="Gilroy R."/>
        </authorList>
    </citation>
    <scope>NUCLEOTIDE SEQUENCE</scope>
    <source>
        <strain evidence="9">CHK183-5548</strain>
    </source>
</reference>
<dbReference type="Proteomes" id="UP000823883">
    <property type="component" value="Unassembled WGS sequence"/>
</dbReference>
<dbReference type="EMBL" id="DWWL01000084">
    <property type="protein sequence ID" value="HJC48929.1"/>
    <property type="molecule type" value="Genomic_DNA"/>
</dbReference>
<dbReference type="Gene3D" id="3.40.50.2300">
    <property type="match status" value="2"/>
</dbReference>
<feature type="chain" id="PRO_5039093902" evidence="7">
    <location>
        <begin position="22"/>
        <end position="399"/>
    </location>
</feature>
<evidence type="ECO:0000256" key="5">
    <source>
        <dbReference type="ARBA" id="ARBA00023136"/>
    </source>
</evidence>
<organism evidence="9 10">
    <name type="scientific">Candidatus Lachnoclostridium pullistercoris</name>
    <dbReference type="NCBI Taxonomy" id="2838632"/>
    <lineage>
        <taxon>Bacteria</taxon>
        <taxon>Bacillati</taxon>
        <taxon>Bacillota</taxon>
        <taxon>Clostridia</taxon>
        <taxon>Lachnospirales</taxon>
        <taxon>Lachnospiraceae</taxon>
    </lineage>
</organism>
<dbReference type="AlphaFoldDB" id="A0A9D2T7W7"/>
<reference evidence="9" key="1">
    <citation type="journal article" date="2021" name="PeerJ">
        <title>Extensive microbial diversity within the chicken gut microbiome revealed by metagenomics and culture.</title>
        <authorList>
            <person name="Gilroy R."/>
            <person name="Ravi A."/>
            <person name="Getino M."/>
            <person name="Pursley I."/>
            <person name="Horton D.L."/>
            <person name="Alikhan N.F."/>
            <person name="Baker D."/>
            <person name="Gharbi K."/>
            <person name="Hall N."/>
            <person name="Watson M."/>
            <person name="Adriaenssens E.M."/>
            <person name="Foster-Nyarko E."/>
            <person name="Jarju S."/>
            <person name="Secka A."/>
            <person name="Antonio M."/>
            <person name="Oren A."/>
            <person name="Chaudhuri R.R."/>
            <person name="La Ragione R."/>
            <person name="Hildebrand F."/>
            <person name="Pallen M.J."/>
        </authorList>
    </citation>
    <scope>NUCLEOTIDE SEQUENCE</scope>
    <source>
        <strain evidence="9">CHK183-5548</strain>
    </source>
</reference>
<dbReference type="GO" id="GO:0005886">
    <property type="term" value="C:plasma membrane"/>
    <property type="evidence" value="ECO:0007669"/>
    <property type="project" value="UniProtKB-SubCell"/>
</dbReference>
<evidence type="ECO:0000256" key="4">
    <source>
        <dbReference type="ARBA" id="ARBA00022729"/>
    </source>
</evidence>
<feature type="domain" description="ABC transporter substrate-binding protein PnrA-like" evidence="8">
    <location>
        <begin position="59"/>
        <end position="374"/>
    </location>
</feature>
<accession>A0A9D2T7W7</accession>
<dbReference type="PANTHER" id="PTHR34296:SF2">
    <property type="entry name" value="ABC TRANSPORTER GUANOSINE-BINDING PROTEIN NUPN"/>
    <property type="match status" value="1"/>
</dbReference>
<protein>
    <submittedName>
        <fullName evidence="9">BMP family ABC transporter substrate-binding protein</fullName>
    </submittedName>
</protein>
<keyword evidence="6" id="KW-0449">Lipoprotein</keyword>
<dbReference type="InterPro" id="IPR003760">
    <property type="entry name" value="PnrA-like"/>
</dbReference>
<evidence type="ECO:0000256" key="2">
    <source>
        <dbReference type="ARBA" id="ARBA00008610"/>
    </source>
</evidence>
<gene>
    <name evidence="9" type="ORF">IAA04_12845</name>
</gene>
<dbReference type="InterPro" id="IPR028082">
    <property type="entry name" value="Peripla_BP_I"/>
</dbReference>